<accession>A0AAV4QWT9</accession>
<gene>
    <name evidence="1" type="ORF">CEXT_433301</name>
</gene>
<protein>
    <submittedName>
        <fullName evidence="1">Uncharacterized protein</fullName>
    </submittedName>
</protein>
<dbReference type="EMBL" id="BPLR01007045">
    <property type="protein sequence ID" value="GIY14083.1"/>
    <property type="molecule type" value="Genomic_DNA"/>
</dbReference>
<reference evidence="1 2" key="1">
    <citation type="submission" date="2021-06" db="EMBL/GenBank/DDBJ databases">
        <title>Caerostris extrusa draft genome.</title>
        <authorList>
            <person name="Kono N."/>
            <person name="Arakawa K."/>
        </authorList>
    </citation>
    <scope>NUCLEOTIDE SEQUENCE [LARGE SCALE GENOMIC DNA]</scope>
</reference>
<comment type="caution">
    <text evidence="1">The sequence shown here is derived from an EMBL/GenBank/DDBJ whole genome shotgun (WGS) entry which is preliminary data.</text>
</comment>
<dbReference type="Proteomes" id="UP001054945">
    <property type="component" value="Unassembled WGS sequence"/>
</dbReference>
<proteinExistence type="predicted"/>
<name>A0AAV4QWT9_CAEEX</name>
<organism evidence="1 2">
    <name type="scientific">Caerostris extrusa</name>
    <name type="common">Bark spider</name>
    <name type="synonym">Caerostris bankana</name>
    <dbReference type="NCBI Taxonomy" id="172846"/>
    <lineage>
        <taxon>Eukaryota</taxon>
        <taxon>Metazoa</taxon>
        <taxon>Ecdysozoa</taxon>
        <taxon>Arthropoda</taxon>
        <taxon>Chelicerata</taxon>
        <taxon>Arachnida</taxon>
        <taxon>Araneae</taxon>
        <taxon>Araneomorphae</taxon>
        <taxon>Entelegynae</taxon>
        <taxon>Araneoidea</taxon>
        <taxon>Araneidae</taxon>
        <taxon>Caerostris</taxon>
    </lineage>
</organism>
<dbReference type="AlphaFoldDB" id="A0AAV4QWT9"/>
<keyword evidence="2" id="KW-1185">Reference proteome</keyword>
<evidence type="ECO:0000313" key="2">
    <source>
        <dbReference type="Proteomes" id="UP001054945"/>
    </source>
</evidence>
<sequence length="79" mass="8796">MQFTEIIQVCPTIQLESSAGYCRAWKGNENRQFPVINKGLVLGSLEFGEENGTKRAKSTRTKTNADVNNADDWKASAIF</sequence>
<evidence type="ECO:0000313" key="1">
    <source>
        <dbReference type="EMBL" id="GIY14083.1"/>
    </source>
</evidence>